<comment type="caution">
    <text evidence="2">The sequence shown here is derived from an EMBL/GenBank/DDBJ whole genome shotgun (WGS) entry which is preliminary data.</text>
</comment>
<dbReference type="EMBL" id="WPIK01000004">
    <property type="protein sequence ID" value="MVN20855.1"/>
    <property type="molecule type" value="Genomic_DNA"/>
</dbReference>
<sequence>MTKALITCGQNPSVYFLEKWLPQYEFIYGDASFIAQIPSIQQIILPQVSQADYIHQVLNICLDNQIDAVFPMSFSEQELLAEATELFSEFNIQLHLPDLITRKLLSNPAEVLQKLNFSGIKTVPFRVTSSFGEFSKACLQLGYPTENIAVAAVENPDLVWLINDLYKTASLGGKPVISFTKAAKLFAANEMLLLRTFRPSTQKLMYASFTGEKLTSVWNLGAIISKETIKQIGTALQLNGLFEICFQEHQLFNLKPFAVV</sequence>
<proteinExistence type="predicted"/>
<dbReference type="Pfam" id="PF21360">
    <property type="entry name" value="PylC-like_N"/>
    <property type="match status" value="1"/>
</dbReference>
<organism evidence="2 3">
    <name type="scientific">Mucilaginibacter arboris</name>
    <dbReference type="NCBI Taxonomy" id="2682090"/>
    <lineage>
        <taxon>Bacteria</taxon>
        <taxon>Pseudomonadati</taxon>
        <taxon>Bacteroidota</taxon>
        <taxon>Sphingobacteriia</taxon>
        <taxon>Sphingobacteriales</taxon>
        <taxon>Sphingobacteriaceae</taxon>
        <taxon>Mucilaginibacter</taxon>
    </lineage>
</organism>
<dbReference type="AlphaFoldDB" id="A0A7K1SU61"/>
<evidence type="ECO:0000313" key="3">
    <source>
        <dbReference type="Proteomes" id="UP000462014"/>
    </source>
</evidence>
<evidence type="ECO:0000313" key="2">
    <source>
        <dbReference type="EMBL" id="MVN20855.1"/>
    </source>
</evidence>
<dbReference type="Gene3D" id="3.40.50.20">
    <property type="match status" value="1"/>
</dbReference>
<accession>A0A7K1SU61</accession>
<dbReference type="RefSeq" id="WP_157564722.1">
    <property type="nucleotide sequence ID" value="NZ_WPIK01000004.1"/>
</dbReference>
<gene>
    <name evidence="2" type="ORF">GO621_04820</name>
</gene>
<evidence type="ECO:0000259" key="1">
    <source>
        <dbReference type="Pfam" id="PF21360"/>
    </source>
</evidence>
<keyword evidence="3" id="KW-1185">Reference proteome</keyword>
<protein>
    <recommendedName>
        <fullName evidence="1">PylC N-terminal domain-containing protein</fullName>
    </recommendedName>
</protein>
<dbReference type="Proteomes" id="UP000462014">
    <property type="component" value="Unassembled WGS sequence"/>
</dbReference>
<name>A0A7K1SU61_9SPHI</name>
<dbReference type="InterPro" id="IPR048764">
    <property type="entry name" value="PylC_N"/>
</dbReference>
<feature type="domain" description="PylC N-terminal" evidence="1">
    <location>
        <begin position="41"/>
        <end position="94"/>
    </location>
</feature>
<reference evidence="2 3" key="1">
    <citation type="submission" date="2019-12" db="EMBL/GenBank/DDBJ databases">
        <title>Mucilaginibacter sp. HMF7410 genome sequencing and assembly.</title>
        <authorList>
            <person name="Kang H."/>
            <person name="Cha I."/>
            <person name="Kim H."/>
            <person name="Joh K."/>
        </authorList>
    </citation>
    <scope>NUCLEOTIDE SEQUENCE [LARGE SCALE GENOMIC DNA]</scope>
    <source>
        <strain evidence="2 3">HMF7410</strain>
    </source>
</reference>